<dbReference type="GO" id="GO:0003677">
    <property type="term" value="F:DNA binding"/>
    <property type="evidence" value="ECO:0007669"/>
    <property type="project" value="UniProtKB-KW"/>
</dbReference>
<accession>A0A448YHD2</accession>
<evidence type="ECO:0000256" key="7">
    <source>
        <dbReference type="ARBA" id="ARBA00023242"/>
    </source>
</evidence>
<keyword evidence="4" id="KW-0677">Repeat</keyword>
<evidence type="ECO:0000256" key="1">
    <source>
        <dbReference type="ARBA" id="ARBA00010506"/>
    </source>
</evidence>
<dbReference type="SUPFAM" id="SSF46689">
    <property type="entry name" value="Homeodomain-like"/>
    <property type="match status" value="1"/>
</dbReference>
<dbReference type="Gene3D" id="1.10.10.60">
    <property type="entry name" value="Homeodomain-like"/>
    <property type="match status" value="2"/>
</dbReference>
<keyword evidence="6" id="KW-0508">mRNA splicing</keyword>
<dbReference type="GO" id="GO:0005681">
    <property type="term" value="C:spliceosomal complex"/>
    <property type="evidence" value="ECO:0007669"/>
    <property type="project" value="UniProtKB-KW"/>
</dbReference>
<feature type="domain" description="HTH myb-type" evidence="11">
    <location>
        <begin position="59"/>
        <end position="108"/>
    </location>
</feature>
<feature type="domain" description="HTH myb-type" evidence="11">
    <location>
        <begin position="1"/>
        <end position="58"/>
    </location>
</feature>
<feature type="domain" description="Myb-like" evidence="10">
    <location>
        <begin position="7"/>
        <end position="54"/>
    </location>
</feature>
<dbReference type="PROSITE" id="PS50090">
    <property type="entry name" value="MYB_LIKE"/>
    <property type="match status" value="2"/>
</dbReference>
<dbReference type="STRING" id="13370.A0A448YHD2"/>
<dbReference type="OrthoDB" id="1410009at2759"/>
<keyword evidence="5" id="KW-0238">DNA-binding</keyword>
<evidence type="ECO:0000256" key="8">
    <source>
        <dbReference type="ARBA" id="ARBA00034837"/>
    </source>
</evidence>
<dbReference type="PROSITE" id="PS51294">
    <property type="entry name" value="HTH_MYB"/>
    <property type="match status" value="2"/>
</dbReference>
<keyword evidence="2" id="KW-0507">mRNA processing</keyword>
<evidence type="ECO:0000313" key="12">
    <source>
        <dbReference type="EMBL" id="VEU20311.1"/>
    </source>
</evidence>
<name>A0A448YHD2_BRENA</name>
<keyword evidence="13" id="KW-1185">Reference proteome</keyword>
<evidence type="ECO:0000259" key="11">
    <source>
        <dbReference type="PROSITE" id="PS51294"/>
    </source>
</evidence>
<reference evidence="12 13" key="1">
    <citation type="submission" date="2018-12" db="EMBL/GenBank/DDBJ databases">
        <authorList>
            <person name="Tiukova I."/>
            <person name="Dainat J."/>
        </authorList>
    </citation>
    <scope>NUCLEOTIDE SEQUENCE [LARGE SCALE GENOMIC DNA]</scope>
</reference>
<feature type="coiled-coil region" evidence="9">
    <location>
        <begin position="493"/>
        <end position="524"/>
    </location>
</feature>
<comment type="similarity">
    <text evidence="1">Belongs to the CEF1 family.</text>
</comment>
<dbReference type="PANTHER" id="PTHR45885:SF1">
    <property type="entry name" value="CELL DIVISION CYCLE 5-LIKE PROTEIN"/>
    <property type="match status" value="1"/>
</dbReference>
<evidence type="ECO:0000256" key="6">
    <source>
        <dbReference type="ARBA" id="ARBA00023187"/>
    </source>
</evidence>
<dbReference type="InterPro" id="IPR009057">
    <property type="entry name" value="Homeodomain-like_sf"/>
</dbReference>
<evidence type="ECO:0000256" key="9">
    <source>
        <dbReference type="SAM" id="Coils"/>
    </source>
</evidence>
<dbReference type="CDD" id="cd00167">
    <property type="entry name" value="SANT"/>
    <property type="match status" value="1"/>
</dbReference>
<evidence type="ECO:0000256" key="4">
    <source>
        <dbReference type="ARBA" id="ARBA00022737"/>
    </source>
</evidence>
<dbReference type="Pfam" id="PF00249">
    <property type="entry name" value="Myb_DNA-binding"/>
    <property type="match status" value="2"/>
</dbReference>
<dbReference type="GO" id="GO:0000974">
    <property type="term" value="C:Prp19 complex"/>
    <property type="evidence" value="ECO:0007669"/>
    <property type="project" value="InterPro"/>
</dbReference>
<dbReference type="EMBL" id="CAACVR010000003">
    <property type="protein sequence ID" value="VEU20311.1"/>
    <property type="molecule type" value="Genomic_DNA"/>
</dbReference>
<gene>
    <name evidence="12" type="ORF">BRENAR_LOCUS1046</name>
</gene>
<dbReference type="GO" id="GO:0000398">
    <property type="term" value="P:mRNA splicing, via spliceosome"/>
    <property type="evidence" value="ECO:0007669"/>
    <property type="project" value="InterPro"/>
</dbReference>
<dbReference type="InterPro" id="IPR017930">
    <property type="entry name" value="Myb_dom"/>
</dbReference>
<dbReference type="AlphaFoldDB" id="A0A448YHD2"/>
<evidence type="ECO:0000256" key="3">
    <source>
        <dbReference type="ARBA" id="ARBA00022728"/>
    </source>
</evidence>
<keyword evidence="9" id="KW-0175">Coiled coil</keyword>
<dbReference type="InterPro" id="IPR047242">
    <property type="entry name" value="CDC5L/Cef1"/>
</dbReference>
<sequence length="621" mass="72406">MPPIYVKGGVWTNVEDEILKAAIAKYGLNQWSRVSSLLTKKTAKQCKQRWQEWLNPTIKKLDWDKQEDEKLLKLIKLRPNQWNSIGLLMNRSVNQCIERYQQLLSDSMEGGSELKMIGNVEGVDALNMNAESKPARPDFEEMDDDEKEMLSEARARLANTQGKKAKRKARERMLEESKRIAMLQRRRELKQVGINTGIKNKKKFATQMDYNADIAFERRPIAGRFNVDEEEERNLVDKVKFDKVTDKTGTFNQEVAKQNRKEKQRRKELKKMNNVTFESSEKIYGEEDEVSKRPKLVFSDSKEEEEGDIDDRIARTTREINERKNKRSVLFGRHEEAEESDEKEVIVPPIKRVKVEHNNLKRRKKELAKKLMNLPKPLNNYELVDISEEGGRDRIVSSVGLIDKGRVRDERKRQEEARKEIIKELRMSQAVKLKLPIPRVKADIKKEIGDDAVSNEMIRMIESDYRTHILGKTPEGEDEKLQSIDIDRERRIRSGVETMIEEEEDKLENSLEEYEKEVFNDEIDTSVDTTLLIELIKWESKYSASLEKVFNDGIGEYMERGQKLSDILAGKMKELRQLEQDLGTYERLAEEEEIAIGNRSQLLQKGIDRMNEVISEALLAE</sequence>
<evidence type="ECO:0000259" key="10">
    <source>
        <dbReference type="PROSITE" id="PS50090"/>
    </source>
</evidence>
<dbReference type="InParanoid" id="A0A448YHD2"/>
<dbReference type="Proteomes" id="UP000290900">
    <property type="component" value="Unassembled WGS sequence"/>
</dbReference>
<evidence type="ECO:0000313" key="13">
    <source>
        <dbReference type="Proteomes" id="UP000290900"/>
    </source>
</evidence>
<dbReference type="InterPro" id="IPR021786">
    <property type="entry name" value="Cdc5p/Cef1_C"/>
</dbReference>
<dbReference type="SMART" id="SM00717">
    <property type="entry name" value="SANT"/>
    <property type="match status" value="2"/>
</dbReference>
<evidence type="ECO:0000256" key="5">
    <source>
        <dbReference type="ARBA" id="ARBA00023125"/>
    </source>
</evidence>
<organism evidence="12 13">
    <name type="scientific">Brettanomyces naardenensis</name>
    <name type="common">Yeast</name>
    <dbReference type="NCBI Taxonomy" id="13370"/>
    <lineage>
        <taxon>Eukaryota</taxon>
        <taxon>Fungi</taxon>
        <taxon>Dikarya</taxon>
        <taxon>Ascomycota</taxon>
        <taxon>Saccharomycotina</taxon>
        <taxon>Pichiomycetes</taxon>
        <taxon>Pichiales</taxon>
        <taxon>Pichiaceae</taxon>
        <taxon>Brettanomyces</taxon>
    </lineage>
</organism>
<dbReference type="PANTHER" id="PTHR45885">
    <property type="entry name" value="CELL DIVISION CYCLE 5-LIKE PROTEIN"/>
    <property type="match status" value="1"/>
</dbReference>
<keyword evidence="3" id="KW-0747">Spliceosome</keyword>
<keyword evidence="7" id="KW-0539">Nucleus</keyword>
<dbReference type="Pfam" id="PF11831">
    <property type="entry name" value="Myb_Cef"/>
    <property type="match status" value="1"/>
</dbReference>
<evidence type="ECO:0000256" key="2">
    <source>
        <dbReference type="ARBA" id="ARBA00022664"/>
    </source>
</evidence>
<feature type="coiled-coil region" evidence="9">
    <location>
        <begin position="568"/>
        <end position="595"/>
    </location>
</feature>
<proteinExistence type="inferred from homology"/>
<protein>
    <recommendedName>
        <fullName evidence="8">Pre-mRNA-splicing factor CEF1</fullName>
    </recommendedName>
</protein>
<dbReference type="FunCoup" id="A0A448YHD2">
    <property type="interactions" value="119"/>
</dbReference>
<dbReference type="InterPro" id="IPR001005">
    <property type="entry name" value="SANT/Myb"/>
</dbReference>
<dbReference type="FunFam" id="1.10.10.60:FF:000021">
    <property type="entry name" value="CDC5 cell division cycle 5-like"/>
    <property type="match status" value="1"/>
</dbReference>
<feature type="domain" description="Myb-like" evidence="10">
    <location>
        <begin position="55"/>
        <end position="104"/>
    </location>
</feature>